<dbReference type="HOGENOM" id="CLU_3084539_0_0_6"/>
<protein>
    <submittedName>
        <fullName evidence="1">Uncharacterized protein</fullName>
    </submittedName>
</protein>
<organism evidence="1 2">
    <name type="scientific">Salmonella typhimurium (strain 14028s / SGSC 2262)</name>
    <dbReference type="NCBI Taxonomy" id="588858"/>
    <lineage>
        <taxon>Bacteria</taxon>
        <taxon>Pseudomonadati</taxon>
        <taxon>Pseudomonadota</taxon>
        <taxon>Gammaproteobacteria</taxon>
        <taxon>Enterobacterales</taxon>
        <taxon>Enterobacteriaceae</taxon>
        <taxon>Salmonella</taxon>
    </lineage>
</organism>
<dbReference type="EMBL" id="CP001363">
    <property type="protein sequence ID" value="ACY86605.1"/>
    <property type="molecule type" value="Genomic_DNA"/>
</dbReference>
<evidence type="ECO:0000313" key="1">
    <source>
        <dbReference type="EMBL" id="ACY86605.1"/>
    </source>
</evidence>
<proteinExistence type="predicted"/>
<keyword evidence="2" id="KW-1185">Reference proteome</keyword>
<evidence type="ECO:0000313" key="2">
    <source>
        <dbReference type="Proteomes" id="UP000002695"/>
    </source>
</evidence>
<name>A0A0F6AWI4_SALT1</name>
<gene>
    <name evidence="1" type="ordered locus">STM14_0068</name>
</gene>
<dbReference type="KEGG" id="seo:STM14_0068"/>
<accession>A0A0F6AWI4</accession>
<reference evidence="1 2" key="1">
    <citation type="journal article" date="2010" name="J. Bacteriol.">
        <title>Short-term signatures of evolutionary change in the Salmonella enterica serovar typhimurium 14028 genome.</title>
        <authorList>
            <person name="Jarvik T."/>
            <person name="Smillie C."/>
            <person name="Groisman E.A."/>
            <person name="Ochman H."/>
        </authorList>
    </citation>
    <scope>NUCLEOTIDE SEQUENCE [LARGE SCALE GENOMIC DNA]</scope>
    <source>
        <strain evidence="2">14028s / SGSC 2262</strain>
    </source>
</reference>
<sequence>MRLNIRFTLFCIRQQITSHISPAFVLLVWNRHHTFPLAFISFMVFISLINQS</sequence>
<dbReference type="AlphaFoldDB" id="A0A0F6AWI4"/>
<dbReference type="Proteomes" id="UP000002695">
    <property type="component" value="Chromosome"/>
</dbReference>